<feature type="transmembrane region" description="Helical" evidence="1">
    <location>
        <begin position="84"/>
        <end position="107"/>
    </location>
</feature>
<protein>
    <submittedName>
        <fullName evidence="2">Uncharacterized protein</fullName>
    </submittedName>
</protein>
<gene>
    <name evidence="2" type="ORF">AAG570_002682</name>
</gene>
<dbReference type="EMBL" id="JBFDAA010000012">
    <property type="protein sequence ID" value="KAL1123606.1"/>
    <property type="molecule type" value="Genomic_DNA"/>
</dbReference>
<keyword evidence="1" id="KW-0472">Membrane</keyword>
<evidence type="ECO:0000256" key="1">
    <source>
        <dbReference type="SAM" id="Phobius"/>
    </source>
</evidence>
<organism evidence="2 3">
    <name type="scientific">Ranatra chinensis</name>
    <dbReference type="NCBI Taxonomy" id="642074"/>
    <lineage>
        <taxon>Eukaryota</taxon>
        <taxon>Metazoa</taxon>
        <taxon>Ecdysozoa</taxon>
        <taxon>Arthropoda</taxon>
        <taxon>Hexapoda</taxon>
        <taxon>Insecta</taxon>
        <taxon>Pterygota</taxon>
        <taxon>Neoptera</taxon>
        <taxon>Paraneoptera</taxon>
        <taxon>Hemiptera</taxon>
        <taxon>Heteroptera</taxon>
        <taxon>Panheteroptera</taxon>
        <taxon>Nepomorpha</taxon>
        <taxon>Nepidae</taxon>
        <taxon>Ranatrinae</taxon>
        <taxon>Ranatra</taxon>
    </lineage>
</organism>
<accession>A0ABD0Y8N8</accession>
<keyword evidence="1" id="KW-1133">Transmembrane helix</keyword>
<name>A0ABD0Y8N8_9HEMI</name>
<comment type="caution">
    <text evidence="2">The sequence shown here is derived from an EMBL/GenBank/DDBJ whole genome shotgun (WGS) entry which is preliminary data.</text>
</comment>
<dbReference type="AlphaFoldDB" id="A0ABD0Y8N8"/>
<sequence length="134" mass="15396">MASKRRNMFHKNKTQETTEEVVLRGADHRLFGGESRSEIDLMGVIEGVVILSLVLTILVVLSVVELTGDMVRLLDWLDMVRLLVWLDMVAELLVVMMVGQVMVRMALVERRSKVDRRMLTPSQGQNRDDYDKRP</sequence>
<evidence type="ECO:0000313" key="3">
    <source>
        <dbReference type="Proteomes" id="UP001558652"/>
    </source>
</evidence>
<proteinExistence type="predicted"/>
<keyword evidence="3" id="KW-1185">Reference proteome</keyword>
<dbReference type="Proteomes" id="UP001558652">
    <property type="component" value="Unassembled WGS sequence"/>
</dbReference>
<feature type="transmembrane region" description="Helical" evidence="1">
    <location>
        <begin position="39"/>
        <end position="64"/>
    </location>
</feature>
<keyword evidence="1" id="KW-0812">Transmembrane</keyword>
<evidence type="ECO:0000313" key="2">
    <source>
        <dbReference type="EMBL" id="KAL1123606.1"/>
    </source>
</evidence>
<reference evidence="2 3" key="1">
    <citation type="submission" date="2024-07" db="EMBL/GenBank/DDBJ databases">
        <title>Chromosome-level genome assembly of the water stick insect Ranatra chinensis (Heteroptera: Nepidae).</title>
        <authorList>
            <person name="Liu X."/>
        </authorList>
    </citation>
    <scope>NUCLEOTIDE SEQUENCE [LARGE SCALE GENOMIC DNA]</scope>
    <source>
        <strain evidence="2">Cailab_2021Rc</strain>
        <tissue evidence="2">Muscle</tissue>
    </source>
</reference>